<organism evidence="3 4">
    <name type="scientific">Pseudonocardia zijingensis</name>
    <dbReference type="NCBI Taxonomy" id="153376"/>
    <lineage>
        <taxon>Bacteria</taxon>
        <taxon>Bacillati</taxon>
        <taxon>Actinomycetota</taxon>
        <taxon>Actinomycetes</taxon>
        <taxon>Pseudonocardiales</taxon>
        <taxon>Pseudonocardiaceae</taxon>
        <taxon>Pseudonocardia</taxon>
    </lineage>
</organism>
<dbReference type="InterPro" id="IPR010982">
    <property type="entry name" value="Lambda_DNA-bd_dom_sf"/>
</dbReference>
<dbReference type="Proteomes" id="UP001499967">
    <property type="component" value="Unassembled WGS sequence"/>
</dbReference>
<gene>
    <name evidence="3" type="ORF">GCM10009559_80400</name>
</gene>
<dbReference type="InterPro" id="IPR001387">
    <property type="entry name" value="Cro/C1-type_HTH"/>
</dbReference>
<dbReference type="InterPro" id="IPR013096">
    <property type="entry name" value="Cupin_2"/>
</dbReference>
<dbReference type="SUPFAM" id="SSF51182">
    <property type="entry name" value="RmlC-like cupins"/>
    <property type="match status" value="1"/>
</dbReference>
<evidence type="ECO:0000313" key="4">
    <source>
        <dbReference type="Proteomes" id="UP001499967"/>
    </source>
</evidence>
<dbReference type="EMBL" id="BAAAHP010000356">
    <property type="protein sequence ID" value="GAA0910068.1"/>
    <property type="molecule type" value="Genomic_DNA"/>
</dbReference>
<sequence>MTAMTLARIRELRQQKGLTLHQLAGLTRLSVGMISQVERGITDPSLETLRRISDAFGVPLFDLFREDEPDPVTVVRKDERRRVSSPRGQIVYSQVSRLGGKLEVLEAAIEPGAVSSGERRSHASEECVLVLSGRLRVEAGKDVYDLDAGDSCHFDSMIPHRFVNPHEEVARYVVAVTPPSA</sequence>
<dbReference type="PANTHER" id="PTHR46797:SF1">
    <property type="entry name" value="METHYLPHOSPHONATE SYNTHASE"/>
    <property type="match status" value="1"/>
</dbReference>
<proteinExistence type="predicted"/>
<comment type="caution">
    <text evidence="3">The sequence shown here is derived from an EMBL/GenBank/DDBJ whole genome shotgun (WGS) entry which is preliminary data.</text>
</comment>
<dbReference type="Pfam" id="PF07883">
    <property type="entry name" value="Cupin_2"/>
    <property type="match status" value="1"/>
</dbReference>
<dbReference type="SMART" id="SM00530">
    <property type="entry name" value="HTH_XRE"/>
    <property type="match status" value="1"/>
</dbReference>
<name>A0ABP3Z1V1_9PSEU</name>
<dbReference type="Pfam" id="PF01381">
    <property type="entry name" value="HTH_3"/>
    <property type="match status" value="1"/>
</dbReference>
<evidence type="ECO:0000256" key="1">
    <source>
        <dbReference type="ARBA" id="ARBA00023125"/>
    </source>
</evidence>
<dbReference type="CDD" id="cd02209">
    <property type="entry name" value="cupin_XRE_C"/>
    <property type="match status" value="1"/>
</dbReference>
<dbReference type="PANTHER" id="PTHR46797">
    <property type="entry name" value="HTH-TYPE TRANSCRIPTIONAL REGULATOR"/>
    <property type="match status" value="1"/>
</dbReference>
<evidence type="ECO:0000259" key="2">
    <source>
        <dbReference type="PROSITE" id="PS50943"/>
    </source>
</evidence>
<dbReference type="Gene3D" id="1.10.260.40">
    <property type="entry name" value="lambda repressor-like DNA-binding domains"/>
    <property type="match status" value="1"/>
</dbReference>
<dbReference type="PROSITE" id="PS50943">
    <property type="entry name" value="HTH_CROC1"/>
    <property type="match status" value="1"/>
</dbReference>
<accession>A0ABP3Z1V1</accession>
<dbReference type="InterPro" id="IPR014710">
    <property type="entry name" value="RmlC-like_jellyroll"/>
</dbReference>
<keyword evidence="4" id="KW-1185">Reference proteome</keyword>
<dbReference type="Gene3D" id="2.60.120.10">
    <property type="entry name" value="Jelly Rolls"/>
    <property type="match status" value="1"/>
</dbReference>
<feature type="domain" description="HTH cro/C1-type" evidence="2">
    <location>
        <begin position="9"/>
        <end position="63"/>
    </location>
</feature>
<dbReference type="InterPro" id="IPR050807">
    <property type="entry name" value="TransReg_Diox_bact_type"/>
</dbReference>
<dbReference type="InterPro" id="IPR011051">
    <property type="entry name" value="RmlC_Cupin_sf"/>
</dbReference>
<protein>
    <submittedName>
        <fullName evidence="3">Cupin domain-containing protein</fullName>
    </submittedName>
</protein>
<keyword evidence="1" id="KW-0238">DNA-binding</keyword>
<dbReference type="SUPFAM" id="SSF47413">
    <property type="entry name" value="lambda repressor-like DNA-binding domains"/>
    <property type="match status" value="1"/>
</dbReference>
<evidence type="ECO:0000313" key="3">
    <source>
        <dbReference type="EMBL" id="GAA0910068.1"/>
    </source>
</evidence>
<dbReference type="CDD" id="cd00093">
    <property type="entry name" value="HTH_XRE"/>
    <property type="match status" value="1"/>
</dbReference>
<reference evidence="4" key="1">
    <citation type="journal article" date="2019" name="Int. J. Syst. Evol. Microbiol.">
        <title>The Global Catalogue of Microorganisms (GCM) 10K type strain sequencing project: providing services to taxonomists for standard genome sequencing and annotation.</title>
        <authorList>
            <consortium name="The Broad Institute Genomics Platform"/>
            <consortium name="The Broad Institute Genome Sequencing Center for Infectious Disease"/>
            <person name="Wu L."/>
            <person name="Ma J."/>
        </authorList>
    </citation>
    <scope>NUCLEOTIDE SEQUENCE [LARGE SCALE GENOMIC DNA]</scope>
    <source>
        <strain evidence="4">JCM 11117</strain>
    </source>
</reference>